<name>A0A840ZRH6_9HYPH</name>
<evidence type="ECO:0000313" key="4">
    <source>
        <dbReference type="Proteomes" id="UP000583454"/>
    </source>
</evidence>
<feature type="region of interest" description="Disordered" evidence="1">
    <location>
        <begin position="22"/>
        <end position="46"/>
    </location>
</feature>
<reference evidence="3 4" key="1">
    <citation type="submission" date="2020-08" db="EMBL/GenBank/DDBJ databases">
        <title>Genomic Encyclopedia of Type Strains, Phase IV (KMG-IV): sequencing the most valuable type-strain genomes for metagenomic binning, comparative biology and taxonomic classification.</title>
        <authorList>
            <person name="Goeker M."/>
        </authorList>
    </citation>
    <scope>NUCLEOTIDE SEQUENCE [LARGE SCALE GENOMIC DNA]</scope>
    <source>
        <strain evidence="3 4">DSM 2163</strain>
    </source>
</reference>
<evidence type="ECO:0008006" key="5">
    <source>
        <dbReference type="Google" id="ProtNLM"/>
    </source>
</evidence>
<accession>A0A840ZRH6</accession>
<sequence>MTRIAMRVTWAAALVAGPLLGGPAWAQQPNQTGTGAGTAPAPKPQTTGACRVKDYVGGRSCTADVPEAACAAIAREAKGQYTWTAEECP</sequence>
<organism evidence="3 4">
    <name type="scientific">Methylorubrum rhodinum</name>
    <dbReference type="NCBI Taxonomy" id="29428"/>
    <lineage>
        <taxon>Bacteria</taxon>
        <taxon>Pseudomonadati</taxon>
        <taxon>Pseudomonadota</taxon>
        <taxon>Alphaproteobacteria</taxon>
        <taxon>Hyphomicrobiales</taxon>
        <taxon>Methylobacteriaceae</taxon>
        <taxon>Methylorubrum</taxon>
    </lineage>
</organism>
<evidence type="ECO:0000313" key="3">
    <source>
        <dbReference type="EMBL" id="MBB5759471.1"/>
    </source>
</evidence>
<comment type="caution">
    <text evidence="3">The sequence shown here is derived from an EMBL/GenBank/DDBJ whole genome shotgun (WGS) entry which is preliminary data.</text>
</comment>
<dbReference type="RefSeq" id="WP_183572549.1">
    <property type="nucleotide sequence ID" value="NZ_JACHOP010000023.1"/>
</dbReference>
<protein>
    <recommendedName>
        <fullName evidence="5">DUF2282 domain-containing protein</fullName>
    </recommendedName>
</protein>
<evidence type="ECO:0000256" key="1">
    <source>
        <dbReference type="SAM" id="MobiDB-lite"/>
    </source>
</evidence>
<feature type="signal peptide" evidence="2">
    <location>
        <begin position="1"/>
        <end position="26"/>
    </location>
</feature>
<keyword evidence="4" id="KW-1185">Reference proteome</keyword>
<gene>
    <name evidence="3" type="ORF">HNR00_004205</name>
</gene>
<evidence type="ECO:0000256" key="2">
    <source>
        <dbReference type="SAM" id="SignalP"/>
    </source>
</evidence>
<dbReference type="Proteomes" id="UP000583454">
    <property type="component" value="Unassembled WGS sequence"/>
</dbReference>
<keyword evidence="2" id="KW-0732">Signal</keyword>
<dbReference type="EMBL" id="JACHOP010000023">
    <property type="protein sequence ID" value="MBB5759471.1"/>
    <property type="molecule type" value="Genomic_DNA"/>
</dbReference>
<feature type="chain" id="PRO_5032572160" description="DUF2282 domain-containing protein" evidence="2">
    <location>
        <begin position="27"/>
        <end position="89"/>
    </location>
</feature>
<proteinExistence type="predicted"/>
<dbReference type="AlphaFoldDB" id="A0A840ZRH6"/>